<accession>W7IHM3</accession>
<evidence type="ECO:0000256" key="1">
    <source>
        <dbReference type="PROSITE-ProRule" id="PRU00325"/>
    </source>
</evidence>
<keyword evidence="4" id="KW-0378">Hydrolase</keyword>
<dbReference type="PROSITE" id="PS50966">
    <property type="entry name" value="ZF_SWIM"/>
    <property type="match status" value="1"/>
</dbReference>
<evidence type="ECO:0000313" key="5">
    <source>
        <dbReference type="Proteomes" id="UP000019277"/>
    </source>
</evidence>
<name>W7IHM3_9PSEU</name>
<feature type="domain" description="SWIM-type" evidence="3">
    <location>
        <begin position="165"/>
        <end position="200"/>
    </location>
</feature>
<dbReference type="GO" id="GO:0004386">
    <property type="term" value="F:helicase activity"/>
    <property type="evidence" value="ECO:0007669"/>
    <property type="project" value="UniProtKB-KW"/>
</dbReference>
<dbReference type="EMBL" id="AYXG01000184">
    <property type="protein sequence ID" value="EWC59828.1"/>
    <property type="molecule type" value="Genomic_DNA"/>
</dbReference>
<sequence length="449" mass="48470">MGSYDDEDDYDDGLAALFADEDDTEDDADDEDDAGEVVDPHRRAVSFPAFPPHKRYGRKFADTWWGNAWTEAMQDTALDLDQLKSGRRYAFAGQVGPITVSPGRATAPVHDGDHHRPYTTTVRFTELSDAEWDRFLDKVAAKAGHIAALLDREMPRELVGAASDAGTRLLPGFGELDPDCDCPDWDSPCKHAAALVHQVSWLLDRDPFVLLLLRGRSESELTEELLRRNTGRSTSDADDAVVGVAAEQAWAAGAVALPAAPTHVHQVLDLAPLLADTDLAEAPVDAAAVAVLAADAADRAAALLAGRPVATDDPWSDAIRLAARGDDELRARAAAAGPRPAEFHRGVLAWALTGAEGLATLEDSWTPAKDVVARARVELVDAWVDAGLDGEPEVKVWRNRWTIEERGWQLRLSSEGRWHPYTRDGAAWTPAGPPAATLTATLAELVPAE</sequence>
<dbReference type="OrthoDB" id="188274at2"/>
<dbReference type="PATRIC" id="fig|909613.9.peg.4829"/>
<accession>A0A8E3BH95</accession>
<dbReference type="STRING" id="909613.UO65_4831"/>
<keyword evidence="5" id="KW-1185">Reference proteome</keyword>
<evidence type="ECO:0000259" key="3">
    <source>
        <dbReference type="PROSITE" id="PS50966"/>
    </source>
</evidence>
<keyword evidence="4" id="KW-0067">ATP-binding</keyword>
<dbReference type="Pfam" id="PF04434">
    <property type="entry name" value="SWIM"/>
    <property type="match status" value="1"/>
</dbReference>
<dbReference type="InterPro" id="IPR007527">
    <property type="entry name" value="Znf_SWIM"/>
</dbReference>
<gene>
    <name evidence="4" type="ORF">UO65_4831</name>
</gene>
<dbReference type="Proteomes" id="UP000019277">
    <property type="component" value="Unassembled WGS sequence"/>
</dbReference>
<keyword evidence="1" id="KW-0479">Metal-binding</keyword>
<dbReference type="PANTHER" id="PTHR38133:SF1">
    <property type="entry name" value="SLR1429 PROTEIN"/>
    <property type="match status" value="1"/>
</dbReference>
<dbReference type="GO" id="GO:0008270">
    <property type="term" value="F:zinc ion binding"/>
    <property type="evidence" value="ECO:0007669"/>
    <property type="project" value="UniProtKB-KW"/>
</dbReference>
<feature type="compositionally biased region" description="Acidic residues" evidence="2">
    <location>
        <begin position="19"/>
        <end position="36"/>
    </location>
</feature>
<keyword evidence="4" id="KW-0547">Nucleotide-binding</keyword>
<feature type="compositionally biased region" description="Acidic residues" evidence="2">
    <location>
        <begin position="1"/>
        <end position="12"/>
    </location>
</feature>
<comment type="caution">
    <text evidence="4">The sequence shown here is derived from an EMBL/GenBank/DDBJ whole genome shotgun (WGS) entry which is preliminary data.</text>
</comment>
<dbReference type="eggNOG" id="COG4279">
    <property type="taxonomic scope" value="Bacteria"/>
</dbReference>
<keyword evidence="4" id="KW-0347">Helicase</keyword>
<protein>
    <submittedName>
        <fullName evidence="4">SWF/SNF family helicase</fullName>
    </submittedName>
</protein>
<dbReference type="AlphaFoldDB" id="W7IHM3"/>
<keyword evidence="1" id="KW-0863">Zinc-finger</keyword>
<dbReference type="PANTHER" id="PTHR38133">
    <property type="entry name" value="SLR1429 PROTEIN"/>
    <property type="match status" value="1"/>
</dbReference>
<organism evidence="4 5">
    <name type="scientific">Actinokineospora spheciospongiae</name>
    <dbReference type="NCBI Taxonomy" id="909613"/>
    <lineage>
        <taxon>Bacteria</taxon>
        <taxon>Bacillati</taxon>
        <taxon>Actinomycetota</taxon>
        <taxon>Actinomycetes</taxon>
        <taxon>Pseudonocardiales</taxon>
        <taxon>Pseudonocardiaceae</taxon>
        <taxon>Actinokineospora</taxon>
    </lineage>
</organism>
<dbReference type="RefSeq" id="WP_052021689.1">
    <property type="nucleotide sequence ID" value="NZ_AYXG01000184.1"/>
</dbReference>
<evidence type="ECO:0000313" key="4">
    <source>
        <dbReference type="EMBL" id="EWC59828.1"/>
    </source>
</evidence>
<proteinExistence type="predicted"/>
<feature type="region of interest" description="Disordered" evidence="2">
    <location>
        <begin position="1"/>
        <end position="43"/>
    </location>
</feature>
<evidence type="ECO:0000256" key="2">
    <source>
        <dbReference type="SAM" id="MobiDB-lite"/>
    </source>
</evidence>
<keyword evidence="1" id="KW-0862">Zinc</keyword>
<reference evidence="4 5" key="1">
    <citation type="journal article" date="2014" name="Genome Announc.">
        <title>Draft Genome Sequence of the Antitrypanosomally Active Sponge-Associated Bacterium Actinokineospora sp. Strain EG49.</title>
        <authorList>
            <person name="Harjes J."/>
            <person name="Ryu T."/>
            <person name="Abdelmohsen U.R."/>
            <person name="Moitinho-Silva L."/>
            <person name="Horn H."/>
            <person name="Ravasi T."/>
            <person name="Hentschel U."/>
        </authorList>
    </citation>
    <scope>NUCLEOTIDE SEQUENCE [LARGE SCALE GENOMIC DNA]</scope>
    <source>
        <strain evidence="4 5">EG49</strain>
    </source>
</reference>